<evidence type="ECO:0000256" key="1">
    <source>
        <dbReference type="SAM" id="Phobius"/>
    </source>
</evidence>
<feature type="transmembrane region" description="Helical" evidence="1">
    <location>
        <begin position="136"/>
        <end position="161"/>
    </location>
</feature>
<keyword evidence="1" id="KW-0472">Membrane</keyword>
<feature type="transmembrane region" description="Helical" evidence="1">
    <location>
        <begin position="63"/>
        <end position="82"/>
    </location>
</feature>
<keyword evidence="3" id="KW-1185">Reference proteome</keyword>
<sequence length="284" mass="29558">MMILGLIVAMAAGNSWRWWLTAGGVALVVLPLGQGAPMVAVVAAICGPIVVGAWAWGTRSGGAVGVAVGVVFIAGLAAVFAVSQWPGSLVAAPWLDWFAVWLLVGVGCLAALVIDRRLHAVSTSHLDGRSRTAGEVQWVAAMATLVTVVALCGCGLGVVVFDGDGRLRFPTREDEVLPLPASLRLVSADRCADGGSSGNCTAEFVVTAADGADRTTTVARLVEHLRSRGWLLQAENGVCRGSRETGGILNWTAHKMWLDADVEPASALRPAQPSDAVVIYIDNL</sequence>
<organism evidence="2 3">
    <name type="scientific">Micromonospora chalcea</name>
    <dbReference type="NCBI Taxonomy" id="1874"/>
    <lineage>
        <taxon>Bacteria</taxon>
        <taxon>Bacillati</taxon>
        <taxon>Actinomycetota</taxon>
        <taxon>Actinomycetes</taxon>
        <taxon>Micromonosporales</taxon>
        <taxon>Micromonosporaceae</taxon>
        <taxon>Micromonospora</taxon>
    </lineage>
</organism>
<accession>A0ABX9Y2Z5</accession>
<feature type="transmembrane region" description="Helical" evidence="1">
    <location>
        <begin position="94"/>
        <end position="115"/>
    </location>
</feature>
<reference evidence="2 3" key="1">
    <citation type="submission" date="2018-05" db="EMBL/GenBank/DDBJ databases">
        <title>Micromonospora from Atacama Desert.</title>
        <authorList>
            <person name="Carro L."/>
            <person name="Goodfellow M."/>
            <person name="Klenk H.-P."/>
        </authorList>
    </citation>
    <scope>NUCLEOTIDE SEQUENCE [LARGE SCALE GENOMIC DNA]</scope>
    <source>
        <strain evidence="2 3">LB41</strain>
    </source>
</reference>
<evidence type="ECO:0000313" key="2">
    <source>
        <dbReference type="EMBL" id="RQW89439.1"/>
    </source>
</evidence>
<evidence type="ECO:0008006" key="4">
    <source>
        <dbReference type="Google" id="ProtNLM"/>
    </source>
</evidence>
<feature type="transmembrane region" description="Helical" evidence="1">
    <location>
        <begin position="38"/>
        <end position="56"/>
    </location>
</feature>
<protein>
    <recommendedName>
        <fullName evidence="4">MFS transporter</fullName>
    </recommendedName>
</protein>
<comment type="caution">
    <text evidence="2">The sequence shown here is derived from an EMBL/GenBank/DDBJ whole genome shotgun (WGS) entry which is preliminary data.</text>
</comment>
<keyword evidence="1" id="KW-0812">Transmembrane</keyword>
<gene>
    <name evidence="2" type="ORF">DLJ60_22780</name>
</gene>
<name>A0ABX9Y2Z5_MICCH</name>
<dbReference type="EMBL" id="QGTA01000233">
    <property type="protein sequence ID" value="RQW89439.1"/>
    <property type="molecule type" value="Genomic_DNA"/>
</dbReference>
<dbReference type="Proteomes" id="UP000274694">
    <property type="component" value="Unassembled WGS sequence"/>
</dbReference>
<proteinExistence type="predicted"/>
<keyword evidence="1" id="KW-1133">Transmembrane helix</keyword>
<evidence type="ECO:0000313" key="3">
    <source>
        <dbReference type="Proteomes" id="UP000274694"/>
    </source>
</evidence>